<name>C6XQC8_HIRBI</name>
<keyword evidence="8" id="KW-1185">Reference proteome</keyword>
<dbReference type="InterPro" id="IPR036388">
    <property type="entry name" value="WH-like_DNA-bd_sf"/>
</dbReference>
<accession>C6XQC8</accession>
<dbReference type="InterPro" id="IPR036390">
    <property type="entry name" value="WH_DNA-bd_sf"/>
</dbReference>
<dbReference type="AlphaFoldDB" id="C6XQC8"/>
<reference evidence="8" key="1">
    <citation type="journal article" date="2011" name="J. Bacteriol.">
        <title>Genome sequences of eight morphologically diverse alphaproteobacteria.</title>
        <authorList>
            <consortium name="US DOE Joint Genome Institute"/>
            <person name="Brown P.J."/>
            <person name="Kysela D.T."/>
            <person name="Buechlein A."/>
            <person name="Hemmerich C."/>
            <person name="Brun Y.V."/>
        </authorList>
    </citation>
    <scope>NUCLEOTIDE SEQUENCE [LARGE SCALE GENOMIC DNA]</scope>
    <source>
        <strain evidence="8">ATCC 49814 / DSM 5838 / IFAM 1418</strain>
    </source>
</reference>
<dbReference type="Gene3D" id="3.30.450.40">
    <property type="match status" value="1"/>
</dbReference>
<sequence>MAKIEKKTKQSDAAPPEKTTSGAQTLMRGLDVLEAVRDGEVTLKELSERLGLTRSTAHRLATALVERRFLSFTPRGGYSLGSVILALGSYARDQIEFAHVARPILENLAKETEDTVHFGVFDGKSVLYLEKVPGRRRVVISSHVGERQPITTTGLGKALILEETEEAWEEMYASENDEYSSTLPVWLERMRNYSKGDYAFDLEENEDRVRCVSAPVRDVENKIVAAVSVSSAAQYMDDERMQSLIPVVQEATRQISRELGWRDPVN</sequence>
<evidence type="ECO:0000256" key="4">
    <source>
        <dbReference type="SAM" id="MobiDB-lite"/>
    </source>
</evidence>
<feature type="compositionally biased region" description="Basic and acidic residues" evidence="4">
    <location>
        <begin position="1"/>
        <end position="10"/>
    </location>
</feature>
<dbReference type="Pfam" id="PF01614">
    <property type="entry name" value="IclR_C"/>
    <property type="match status" value="1"/>
</dbReference>
<dbReference type="STRING" id="582402.Hbal_2754"/>
<evidence type="ECO:0000313" key="7">
    <source>
        <dbReference type="EMBL" id="ACT60427.1"/>
    </source>
</evidence>
<dbReference type="GO" id="GO:0003700">
    <property type="term" value="F:DNA-binding transcription factor activity"/>
    <property type="evidence" value="ECO:0007669"/>
    <property type="project" value="TreeGrafter"/>
</dbReference>
<evidence type="ECO:0000259" key="6">
    <source>
        <dbReference type="PROSITE" id="PS51078"/>
    </source>
</evidence>
<feature type="region of interest" description="Disordered" evidence="4">
    <location>
        <begin position="1"/>
        <end position="23"/>
    </location>
</feature>
<evidence type="ECO:0000256" key="3">
    <source>
        <dbReference type="ARBA" id="ARBA00023163"/>
    </source>
</evidence>
<dbReference type="EMBL" id="CP001678">
    <property type="protein sequence ID" value="ACT60427.1"/>
    <property type="molecule type" value="Genomic_DNA"/>
</dbReference>
<dbReference type="Pfam" id="PF09339">
    <property type="entry name" value="HTH_IclR"/>
    <property type="match status" value="1"/>
</dbReference>
<evidence type="ECO:0000256" key="1">
    <source>
        <dbReference type="ARBA" id="ARBA00023015"/>
    </source>
</evidence>
<dbReference type="InterPro" id="IPR050707">
    <property type="entry name" value="HTH_MetabolicPath_Reg"/>
</dbReference>
<proteinExistence type="predicted"/>
<dbReference type="Proteomes" id="UP000002745">
    <property type="component" value="Chromosome"/>
</dbReference>
<dbReference type="PANTHER" id="PTHR30136">
    <property type="entry name" value="HELIX-TURN-HELIX TRANSCRIPTIONAL REGULATOR, ICLR FAMILY"/>
    <property type="match status" value="1"/>
</dbReference>
<dbReference type="PROSITE" id="PS51077">
    <property type="entry name" value="HTH_ICLR"/>
    <property type="match status" value="1"/>
</dbReference>
<evidence type="ECO:0000313" key="8">
    <source>
        <dbReference type="Proteomes" id="UP000002745"/>
    </source>
</evidence>
<keyword evidence="3" id="KW-0804">Transcription</keyword>
<dbReference type="Gene3D" id="1.10.10.10">
    <property type="entry name" value="Winged helix-like DNA-binding domain superfamily/Winged helix DNA-binding domain"/>
    <property type="match status" value="1"/>
</dbReference>
<dbReference type="GO" id="GO:0045892">
    <property type="term" value="P:negative regulation of DNA-templated transcription"/>
    <property type="evidence" value="ECO:0007669"/>
    <property type="project" value="TreeGrafter"/>
</dbReference>
<keyword evidence="2" id="KW-0238">DNA-binding</keyword>
<gene>
    <name evidence="7" type="ordered locus">Hbal_2754</name>
</gene>
<dbReference type="InterPro" id="IPR014757">
    <property type="entry name" value="Tscrpt_reg_IclR_C"/>
</dbReference>
<dbReference type="PROSITE" id="PS51078">
    <property type="entry name" value="ICLR_ED"/>
    <property type="match status" value="1"/>
</dbReference>
<dbReference type="SMART" id="SM00346">
    <property type="entry name" value="HTH_ICLR"/>
    <property type="match status" value="1"/>
</dbReference>
<dbReference type="SUPFAM" id="SSF55781">
    <property type="entry name" value="GAF domain-like"/>
    <property type="match status" value="1"/>
</dbReference>
<dbReference type="OrthoDB" id="9807558at2"/>
<evidence type="ECO:0000256" key="2">
    <source>
        <dbReference type="ARBA" id="ARBA00023125"/>
    </source>
</evidence>
<dbReference type="InterPro" id="IPR005471">
    <property type="entry name" value="Tscrpt_reg_IclR_N"/>
</dbReference>
<keyword evidence="1" id="KW-0805">Transcription regulation</keyword>
<dbReference type="InterPro" id="IPR029016">
    <property type="entry name" value="GAF-like_dom_sf"/>
</dbReference>
<dbReference type="PANTHER" id="PTHR30136:SF35">
    <property type="entry name" value="HTH-TYPE TRANSCRIPTIONAL REGULATOR RV1719"/>
    <property type="match status" value="1"/>
</dbReference>
<feature type="domain" description="IclR-ED" evidence="6">
    <location>
        <begin position="83"/>
        <end position="261"/>
    </location>
</feature>
<protein>
    <submittedName>
        <fullName evidence="7">Transcriptional regulator, IclR family</fullName>
    </submittedName>
</protein>
<dbReference type="RefSeq" id="WP_015828577.1">
    <property type="nucleotide sequence ID" value="NC_012982.1"/>
</dbReference>
<dbReference type="GO" id="GO:0003677">
    <property type="term" value="F:DNA binding"/>
    <property type="evidence" value="ECO:0007669"/>
    <property type="project" value="UniProtKB-KW"/>
</dbReference>
<dbReference type="HOGENOM" id="CLU_062618_6_0_5"/>
<feature type="domain" description="HTH iclR-type" evidence="5">
    <location>
        <begin position="23"/>
        <end position="82"/>
    </location>
</feature>
<organism evidence="7 8">
    <name type="scientific">Hirschia baltica (strain ATCC 49814 / DSM 5838 / IFAM 1418)</name>
    <dbReference type="NCBI Taxonomy" id="582402"/>
    <lineage>
        <taxon>Bacteria</taxon>
        <taxon>Pseudomonadati</taxon>
        <taxon>Pseudomonadota</taxon>
        <taxon>Alphaproteobacteria</taxon>
        <taxon>Hyphomonadales</taxon>
        <taxon>Hyphomonadaceae</taxon>
        <taxon>Hirschia</taxon>
    </lineage>
</organism>
<dbReference type="eggNOG" id="COG1414">
    <property type="taxonomic scope" value="Bacteria"/>
</dbReference>
<evidence type="ECO:0000259" key="5">
    <source>
        <dbReference type="PROSITE" id="PS51077"/>
    </source>
</evidence>
<dbReference type="SUPFAM" id="SSF46785">
    <property type="entry name" value="Winged helix' DNA-binding domain"/>
    <property type="match status" value="1"/>
</dbReference>
<dbReference type="KEGG" id="hba:Hbal_2754"/>